<evidence type="ECO:0000313" key="5">
    <source>
        <dbReference type="Proteomes" id="UP000054771"/>
    </source>
</evidence>
<feature type="compositionally biased region" description="Acidic residues" evidence="2">
    <location>
        <begin position="261"/>
        <end position="292"/>
    </location>
</feature>
<organism evidence="4 5">
    <name type="scientific">Aspergillus calidoustus</name>
    <dbReference type="NCBI Taxonomy" id="454130"/>
    <lineage>
        <taxon>Eukaryota</taxon>
        <taxon>Fungi</taxon>
        <taxon>Dikarya</taxon>
        <taxon>Ascomycota</taxon>
        <taxon>Pezizomycotina</taxon>
        <taxon>Eurotiomycetes</taxon>
        <taxon>Eurotiomycetidae</taxon>
        <taxon>Eurotiales</taxon>
        <taxon>Aspergillaceae</taxon>
        <taxon>Aspergillus</taxon>
        <taxon>Aspergillus subgen. Nidulantes</taxon>
    </lineage>
</organism>
<evidence type="ECO:0000256" key="1">
    <source>
        <dbReference type="PROSITE-ProRule" id="PRU00175"/>
    </source>
</evidence>
<evidence type="ECO:0000259" key="3">
    <source>
        <dbReference type="PROSITE" id="PS50089"/>
    </source>
</evidence>
<feature type="domain" description="RING-type" evidence="3">
    <location>
        <begin position="325"/>
        <end position="383"/>
    </location>
</feature>
<reference evidence="5" key="1">
    <citation type="journal article" date="2016" name="Genome Announc.">
        <title>Draft genome sequences of fungus Aspergillus calidoustus.</title>
        <authorList>
            <person name="Horn F."/>
            <person name="Linde J."/>
            <person name="Mattern D.J."/>
            <person name="Walther G."/>
            <person name="Guthke R."/>
            <person name="Scherlach K."/>
            <person name="Martin K."/>
            <person name="Brakhage A.A."/>
            <person name="Petzke L."/>
            <person name="Valiante V."/>
        </authorList>
    </citation>
    <scope>NUCLEOTIDE SEQUENCE [LARGE SCALE GENOMIC DNA]</scope>
    <source>
        <strain evidence="5">SF006504</strain>
    </source>
</reference>
<dbReference type="EMBL" id="CDMC01000004">
    <property type="protein sequence ID" value="CEL03734.1"/>
    <property type="molecule type" value="Genomic_DNA"/>
</dbReference>
<dbReference type="OMA" id="WCAGHAT"/>
<name>A0A0U5FWQ4_ASPCI</name>
<gene>
    <name evidence="4" type="ORF">ASPCAL04880</name>
</gene>
<keyword evidence="1" id="KW-0863">Zinc-finger</keyword>
<keyword evidence="5" id="KW-1185">Reference proteome</keyword>
<sequence length="388" mass="43467">MSQVSSSLMPRRSSFSSRPHLSTILSLYPEEEPRCAGIARTQGRRCRLRTNACGRKAAVSLLDRGTEALHAGRDITRTLRTLAPHVLCTRWHQGQASELFEKWQRQIAEFLESVPESSLTDTQRPLVVRRRERPAVGGNDDNRMREQPEMWTPDDAFERMLETRLDALSRVIEETEARLLSELPATNTRRRRDRNAAAATSPGMNTADGAAPRRRRSQGVMHPFTEIVRPDVRIGAGRHDLLSLRVLVSVEIEPVTAENGNEGEDVNENDEDENRDDSEDDSSDYDIENEDMDDPAALDQAATSRGTQRTAPTHGVRRQLIEGECGICLEPLRGPGMSESRSGRPDDELDRGLSWCRAQCGVNYHTSCIDEWVAVATTCPHCRATWGT</sequence>
<dbReference type="PANTHER" id="PTHR21540">
    <property type="entry name" value="RING FINGER AND SWIM DOMAIN-CONTAINING PROTEIN 2"/>
    <property type="match status" value="1"/>
</dbReference>
<evidence type="ECO:0000256" key="2">
    <source>
        <dbReference type="SAM" id="MobiDB-lite"/>
    </source>
</evidence>
<feature type="region of interest" description="Disordered" evidence="2">
    <location>
        <begin position="255"/>
        <end position="292"/>
    </location>
</feature>
<keyword evidence="1" id="KW-0862">Zinc</keyword>
<dbReference type="Gene3D" id="3.30.40.10">
    <property type="entry name" value="Zinc/RING finger domain, C3HC4 (zinc finger)"/>
    <property type="match status" value="1"/>
</dbReference>
<dbReference type="OrthoDB" id="8062037at2759"/>
<feature type="region of interest" description="Disordered" evidence="2">
    <location>
        <begin position="182"/>
        <end position="222"/>
    </location>
</feature>
<dbReference type="PROSITE" id="PS50089">
    <property type="entry name" value="ZF_RING_2"/>
    <property type="match status" value="1"/>
</dbReference>
<dbReference type="GO" id="GO:0061630">
    <property type="term" value="F:ubiquitin protein ligase activity"/>
    <property type="evidence" value="ECO:0007669"/>
    <property type="project" value="InterPro"/>
</dbReference>
<dbReference type="InterPro" id="IPR039903">
    <property type="entry name" value="Zswim2"/>
</dbReference>
<dbReference type="STRING" id="454130.A0A0U5FWQ4"/>
<keyword evidence="1" id="KW-0479">Metal-binding</keyword>
<dbReference type="SUPFAM" id="SSF57850">
    <property type="entry name" value="RING/U-box"/>
    <property type="match status" value="1"/>
</dbReference>
<dbReference type="InterPro" id="IPR001841">
    <property type="entry name" value="Znf_RING"/>
</dbReference>
<accession>A0A0U5FWQ4</accession>
<dbReference type="InterPro" id="IPR013083">
    <property type="entry name" value="Znf_RING/FYVE/PHD"/>
</dbReference>
<dbReference type="Pfam" id="PF13639">
    <property type="entry name" value="zf-RING_2"/>
    <property type="match status" value="1"/>
</dbReference>
<dbReference type="Proteomes" id="UP000054771">
    <property type="component" value="Unassembled WGS sequence"/>
</dbReference>
<evidence type="ECO:0000313" key="4">
    <source>
        <dbReference type="EMBL" id="CEL03734.1"/>
    </source>
</evidence>
<dbReference type="PANTHER" id="PTHR21540:SF0">
    <property type="entry name" value="PHD FAMILY PROTEIN"/>
    <property type="match status" value="1"/>
</dbReference>
<dbReference type="GO" id="GO:0008270">
    <property type="term" value="F:zinc ion binding"/>
    <property type="evidence" value="ECO:0007669"/>
    <property type="project" value="UniProtKB-KW"/>
</dbReference>
<protein>
    <recommendedName>
        <fullName evidence="3">RING-type domain-containing protein</fullName>
    </recommendedName>
</protein>
<dbReference type="AlphaFoldDB" id="A0A0U5FWQ4"/>
<proteinExistence type="predicted"/>